<accession>A0A7C1VPV0</accession>
<proteinExistence type="predicted"/>
<dbReference type="Proteomes" id="UP000885738">
    <property type="component" value="Unassembled WGS sequence"/>
</dbReference>
<dbReference type="GO" id="GO:0003729">
    <property type="term" value="F:mRNA binding"/>
    <property type="evidence" value="ECO:0007669"/>
    <property type="project" value="TreeGrafter"/>
</dbReference>
<gene>
    <name evidence="4" type="ORF">ENI35_06105</name>
    <name evidence="3" type="ORF">ENJ03_01705</name>
</gene>
<reference evidence="4" key="1">
    <citation type="journal article" date="2020" name="mSystems">
        <title>Genome- and Community-Level Interaction Insights into Carbon Utilization and Element Cycling Functions of Hydrothermarchaeota in Hydrothermal Sediment.</title>
        <authorList>
            <person name="Zhou Z."/>
            <person name="Liu Y."/>
            <person name="Xu W."/>
            <person name="Pan J."/>
            <person name="Luo Z.H."/>
            <person name="Li M."/>
        </authorList>
    </citation>
    <scope>NUCLEOTIDE SEQUENCE [LARGE SCALE GENOMIC DNA]</scope>
    <source>
        <strain evidence="4">HyVt-389</strain>
        <strain evidence="3">HyVt-45</strain>
    </source>
</reference>
<dbReference type="InterPro" id="IPR035979">
    <property type="entry name" value="RBD_domain_sf"/>
</dbReference>
<evidence type="ECO:0000313" key="4">
    <source>
        <dbReference type="EMBL" id="HEC68363.1"/>
    </source>
</evidence>
<protein>
    <submittedName>
        <fullName evidence="4">RNA-binding protein</fullName>
    </submittedName>
</protein>
<keyword evidence="1" id="KW-0694">RNA-binding</keyword>
<dbReference type="EMBL" id="DRIH01000216">
    <property type="protein sequence ID" value="HEC68363.1"/>
    <property type="molecule type" value="Genomic_DNA"/>
</dbReference>
<organism evidence="4">
    <name type="scientific">Desulfofervidus auxilii</name>
    <dbReference type="NCBI Taxonomy" id="1621989"/>
    <lineage>
        <taxon>Bacteria</taxon>
        <taxon>Pseudomonadati</taxon>
        <taxon>Thermodesulfobacteriota</taxon>
        <taxon>Candidatus Desulfofervidia</taxon>
        <taxon>Candidatus Desulfofervidales</taxon>
        <taxon>Candidatus Desulfofervidaceae</taxon>
        <taxon>Candidatus Desulfofervidus</taxon>
    </lineage>
</organism>
<dbReference type="InterPro" id="IPR000504">
    <property type="entry name" value="RRM_dom"/>
</dbReference>
<dbReference type="Gene3D" id="3.30.70.330">
    <property type="match status" value="1"/>
</dbReference>
<dbReference type="Pfam" id="PF00076">
    <property type="entry name" value="RRM_1"/>
    <property type="match status" value="1"/>
</dbReference>
<dbReference type="Proteomes" id="UP000886268">
    <property type="component" value="Unassembled WGS sequence"/>
</dbReference>
<dbReference type="PANTHER" id="PTHR48025">
    <property type="entry name" value="OS02G0815200 PROTEIN"/>
    <property type="match status" value="1"/>
</dbReference>
<name>A0A7C1VPV0_DESA2</name>
<evidence type="ECO:0000259" key="2">
    <source>
        <dbReference type="PROSITE" id="PS50102"/>
    </source>
</evidence>
<feature type="domain" description="RRM" evidence="2">
    <location>
        <begin position="4"/>
        <end position="76"/>
    </location>
</feature>
<dbReference type="PANTHER" id="PTHR48025:SF1">
    <property type="entry name" value="RRM DOMAIN-CONTAINING PROTEIN"/>
    <property type="match status" value="1"/>
</dbReference>
<dbReference type="SMART" id="SM00360">
    <property type="entry name" value="RRM"/>
    <property type="match status" value="1"/>
</dbReference>
<evidence type="ECO:0000313" key="3">
    <source>
        <dbReference type="EMBL" id="HEB73920.1"/>
    </source>
</evidence>
<comment type="caution">
    <text evidence="4">The sequence shown here is derived from an EMBL/GenBank/DDBJ whole genome shotgun (WGS) entry which is preliminary data.</text>
</comment>
<dbReference type="SUPFAM" id="SSF54928">
    <property type="entry name" value="RNA-binding domain, RBD"/>
    <property type="match status" value="1"/>
</dbReference>
<dbReference type="InterPro" id="IPR050502">
    <property type="entry name" value="Euk_RNA-bind_prot"/>
</dbReference>
<dbReference type="InterPro" id="IPR012677">
    <property type="entry name" value="Nucleotide-bd_a/b_plait_sf"/>
</dbReference>
<dbReference type="PROSITE" id="PS50102">
    <property type="entry name" value="RRM"/>
    <property type="match status" value="1"/>
</dbReference>
<dbReference type="EMBL" id="DRKW01000094">
    <property type="protein sequence ID" value="HEB73920.1"/>
    <property type="molecule type" value="Genomic_DNA"/>
</dbReference>
<sequence length="86" mass="10029">MQGSKLYVGNLDYSVENEELKKLFSDYGEVKEVKIIEGKGFGFVEMSTQAEAEKAKKELNSSEFRGRTLKVDVARPRKTRRDYRRY</sequence>
<dbReference type="AlphaFoldDB" id="A0A7C1VPV0"/>
<evidence type="ECO:0000256" key="1">
    <source>
        <dbReference type="ARBA" id="ARBA00022884"/>
    </source>
</evidence>